<feature type="compositionally biased region" description="Basic and acidic residues" evidence="1">
    <location>
        <begin position="57"/>
        <end position="79"/>
    </location>
</feature>
<feature type="compositionally biased region" description="Basic and acidic residues" evidence="1">
    <location>
        <begin position="798"/>
        <end position="821"/>
    </location>
</feature>
<evidence type="ECO:0000256" key="2">
    <source>
        <dbReference type="SAM" id="SignalP"/>
    </source>
</evidence>
<dbReference type="EMBL" id="GBXI01007633">
    <property type="protein sequence ID" value="JAD06659.1"/>
    <property type="molecule type" value="Transcribed_RNA"/>
</dbReference>
<organism evidence="3">
    <name type="scientific">Zeugodacus cucurbitae</name>
    <name type="common">Melon fruit fly</name>
    <name type="synonym">Bactrocera cucurbitae</name>
    <dbReference type="NCBI Taxonomy" id="28588"/>
    <lineage>
        <taxon>Eukaryota</taxon>
        <taxon>Metazoa</taxon>
        <taxon>Ecdysozoa</taxon>
        <taxon>Arthropoda</taxon>
        <taxon>Hexapoda</taxon>
        <taxon>Insecta</taxon>
        <taxon>Pterygota</taxon>
        <taxon>Neoptera</taxon>
        <taxon>Endopterygota</taxon>
        <taxon>Diptera</taxon>
        <taxon>Brachycera</taxon>
        <taxon>Muscomorpha</taxon>
        <taxon>Tephritoidea</taxon>
        <taxon>Tephritidae</taxon>
        <taxon>Zeugodacus</taxon>
        <taxon>Zeugodacus</taxon>
    </lineage>
</organism>
<reference evidence="3" key="2">
    <citation type="journal article" date="2015" name="Gigascience">
        <title>Reconstructing a comprehensive transcriptome assembly of a white-pupal translocated strain of the pest fruit fly Bactrocera cucurbitae.</title>
        <authorList>
            <person name="Sim S.B."/>
            <person name="Calla B."/>
            <person name="Hall B."/>
            <person name="DeRego T."/>
            <person name="Geib S.M."/>
        </authorList>
    </citation>
    <scope>NUCLEOTIDE SEQUENCE</scope>
</reference>
<dbReference type="OrthoDB" id="8065722at2759"/>
<feature type="compositionally biased region" description="Basic residues" evidence="1">
    <location>
        <begin position="170"/>
        <end position="183"/>
    </location>
</feature>
<keyword evidence="2" id="KW-0732">Signal</keyword>
<feature type="compositionally biased region" description="Polar residues" evidence="1">
    <location>
        <begin position="315"/>
        <end position="325"/>
    </location>
</feature>
<feature type="region of interest" description="Disordered" evidence="1">
    <location>
        <begin position="796"/>
        <end position="821"/>
    </location>
</feature>
<feature type="region of interest" description="Disordered" evidence="1">
    <location>
        <begin position="158"/>
        <end position="199"/>
    </location>
</feature>
<feature type="region of interest" description="Disordered" evidence="1">
    <location>
        <begin position="283"/>
        <end position="326"/>
    </location>
</feature>
<feature type="region of interest" description="Disordered" evidence="1">
    <location>
        <begin position="546"/>
        <end position="580"/>
    </location>
</feature>
<feature type="region of interest" description="Disordered" evidence="1">
    <location>
        <begin position="418"/>
        <end position="456"/>
    </location>
</feature>
<feature type="compositionally biased region" description="Pro residues" evidence="1">
    <location>
        <begin position="371"/>
        <end position="380"/>
    </location>
</feature>
<name>A0A0A1X5R4_ZEUCU</name>
<dbReference type="AlphaFoldDB" id="A0A0A1X5R4"/>
<feature type="region of interest" description="Disordered" evidence="1">
    <location>
        <begin position="599"/>
        <end position="648"/>
    </location>
</feature>
<feature type="region of interest" description="Disordered" evidence="1">
    <location>
        <begin position="338"/>
        <end position="383"/>
    </location>
</feature>
<feature type="compositionally biased region" description="Polar residues" evidence="1">
    <location>
        <begin position="418"/>
        <end position="430"/>
    </location>
</feature>
<proteinExistence type="predicted"/>
<feature type="signal peptide" evidence="2">
    <location>
        <begin position="1"/>
        <end position="22"/>
    </location>
</feature>
<evidence type="ECO:0000313" key="3">
    <source>
        <dbReference type="EMBL" id="JAD06659.1"/>
    </source>
</evidence>
<feature type="chain" id="PRO_5001983155" evidence="2">
    <location>
        <begin position="23"/>
        <end position="821"/>
    </location>
</feature>
<feature type="compositionally biased region" description="Low complexity" evidence="1">
    <location>
        <begin position="347"/>
        <end position="361"/>
    </location>
</feature>
<reference evidence="3" key="1">
    <citation type="submission" date="2014-11" db="EMBL/GenBank/DDBJ databases">
        <authorList>
            <person name="Geib S."/>
        </authorList>
    </citation>
    <scope>NUCLEOTIDE SEQUENCE</scope>
</reference>
<gene>
    <name evidence="3" type="ORF">g.52982</name>
</gene>
<accession>A0A0A1X5R4</accession>
<feature type="compositionally biased region" description="Low complexity" evidence="1">
    <location>
        <begin position="433"/>
        <end position="447"/>
    </location>
</feature>
<feature type="region of interest" description="Disordered" evidence="1">
    <location>
        <begin position="235"/>
        <end position="254"/>
    </location>
</feature>
<feature type="region of interest" description="Disordered" evidence="1">
    <location>
        <begin position="52"/>
        <end position="95"/>
    </location>
</feature>
<evidence type="ECO:0000256" key="1">
    <source>
        <dbReference type="SAM" id="MobiDB-lite"/>
    </source>
</evidence>
<sequence>MRDYLFICLLAIGILNVFSAAASEPAASKVQPTSAATLSESASLTSTLATVPTTNETPKDKRQVGAKDEAIYPNHRADTADADDPENPQETIYGPKPTQFLIRPVAPHDHQQHEDHQAPQLRNYPATIRPHSTQLLEQSQEIQHFAYLQDINRNHPKSTATASELTGKPHSAHQQKKSSKSGRAHISPSQYRGNAEEAEQRYAVAIQPPNPTSAQAPHYAAPPTQLVPRYQPLAPQHQQHLTPTGQPGAGGPQQPYQIIPEEEFLKLLEDELRARAYHEAQYRQQQAGLAPTPNKAPPLPLPTERVGQGLGNYRQHAQPQPQSPVEEQIPEYVQYVPRHRGGPKYLPQPQLQPQPQQQPQQGDPHGVDPSPDAPPPPHIPPQLAYYQPQVSYKTLPNHPLAKSSLENEIEKLLAANKPSPNQLVDNSNEPSGVVHQHQQAPQQQLQPHPVPRPRPYVLPQKIYAPQSGSQPTPTPLVDANNQPFIPSLFRFSNIQQQPTPIYPTQVPQHIVDSKKLGPVVYPPTQSPATVQQPQPTQYFYQELNPTTRPKARSKHYGSKVSTSSPKLREKEPPNYPNVPAAAKYINPHLYYDYDRQSNTQASSARFHPSPPDPNTPSGEQVQPHPRPQSLAHPQQYPAPAPSPQQVHTNRQYISPAPAPSQSSIYVSQGTGIATPSRSTAVKTKSIEDVRQLHLPQPGGKPLTQTEFQALIDAGYPVTAVPVPVPVPYEQYIKEHPEFRNQPVDYAQLMQHIAQQYGPRRGLQAQASEPTANVISSATDEQATMTVGGDNITYLRPVADQKRHPRDEKDTTVAGKADEAKQ</sequence>
<protein>
    <submittedName>
        <fullName evidence="3">Uncharacterized protein</fullName>
    </submittedName>
</protein>